<comment type="catalytic activity">
    <reaction evidence="24">
        <text>RNA(n) + ATP = RNA(n)-3'-adenine ribonucleotide + diphosphate</text>
        <dbReference type="Rhea" id="RHEA:11332"/>
        <dbReference type="Rhea" id="RHEA-COMP:14527"/>
        <dbReference type="Rhea" id="RHEA-COMP:17347"/>
        <dbReference type="ChEBI" id="CHEBI:30616"/>
        <dbReference type="ChEBI" id="CHEBI:33019"/>
        <dbReference type="ChEBI" id="CHEBI:140395"/>
        <dbReference type="ChEBI" id="CHEBI:173115"/>
        <dbReference type="EC" id="2.7.7.19"/>
    </reaction>
</comment>
<dbReference type="GeneTree" id="ENSGT00940000158301"/>
<evidence type="ECO:0000256" key="13">
    <source>
        <dbReference type="ARBA" id="ARBA00022679"/>
    </source>
</evidence>
<accession>A0A668A3Z3</accession>
<dbReference type="CDD" id="cd05402">
    <property type="entry name" value="NT_PAP_TUTase"/>
    <property type="match status" value="1"/>
</dbReference>
<evidence type="ECO:0000256" key="23">
    <source>
        <dbReference type="ARBA" id="ARBA00023306"/>
    </source>
</evidence>
<keyword evidence="11" id="KW-0132">Cell division</keyword>
<dbReference type="GO" id="GO:0031499">
    <property type="term" value="C:TRAMP complex"/>
    <property type="evidence" value="ECO:0007669"/>
    <property type="project" value="TreeGrafter"/>
</dbReference>
<evidence type="ECO:0000256" key="3">
    <source>
        <dbReference type="ARBA" id="ARBA00004496"/>
    </source>
</evidence>
<dbReference type="SUPFAM" id="SSF81631">
    <property type="entry name" value="PAP/OAS1 substrate-binding domain"/>
    <property type="match status" value="1"/>
</dbReference>
<evidence type="ECO:0000259" key="32">
    <source>
        <dbReference type="Pfam" id="PF03828"/>
    </source>
</evidence>
<evidence type="ECO:0000256" key="20">
    <source>
        <dbReference type="ARBA" id="ARBA00022843"/>
    </source>
</evidence>
<comment type="subcellular location">
    <subcellularLocation>
        <location evidence="3">Cytoplasm</location>
    </subcellularLocation>
    <subcellularLocation>
        <location evidence="4">Nucleus</location>
        <location evidence="4">Nucleolus</location>
    </subcellularLocation>
</comment>
<keyword evidence="20" id="KW-0832">Ubl conjugation</keyword>
<keyword evidence="12" id="KW-0507">mRNA processing</keyword>
<dbReference type="GO" id="GO:0005737">
    <property type="term" value="C:cytoplasm"/>
    <property type="evidence" value="ECO:0007669"/>
    <property type="project" value="UniProtKB-SubCell"/>
</dbReference>
<evidence type="ECO:0000256" key="7">
    <source>
        <dbReference type="ARBA" id="ARBA00022490"/>
    </source>
</evidence>
<dbReference type="PANTHER" id="PTHR23092:SF51">
    <property type="entry name" value="TERMINAL NUCLEOTIDYLTRANSFERASE 4B"/>
    <property type="match status" value="1"/>
</dbReference>
<reference evidence="34" key="2">
    <citation type="submission" date="2025-08" db="UniProtKB">
        <authorList>
            <consortium name="Ensembl"/>
        </authorList>
    </citation>
    <scope>IDENTIFICATION</scope>
</reference>
<keyword evidence="19" id="KW-0460">Magnesium</keyword>
<evidence type="ECO:0000256" key="8">
    <source>
        <dbReference type="ARBA" id="ARBA00022499"/>
    </source>
</evidence>
<evidence type="ECO:0000256" key="28">
    <source>
        <dbReference type="ARBA" id="ARBA00079354"/>
    </source>
</evidence>
<keyword evidence="14" id="KW-0548">Nucleotidyltransferase</keyword>
<dbReference type="InterPro" id="IPR045862">
    <property type="entry name" value="Trf4-like"/>
</dbReference>
<dbReference type="GO" id="GO:0043634">
    <property type="term" value="P:polyadenylation-dependent ncRNA catabolic process"/>
    <property type="evidence" value="ECO:0007669"/>
    <property type="project" value="TreeGrafter"/>
</dbReference>
<dbReference type="GO" id="GO:0051301">
    <property type="term" value="P:cell division"/>
    <property type="evidence" value="ECO:0007669"/>
    <property type="project" value="UniProtKB-KW"/>
</dbReference>
<evidence type="ECO:0000256" key="12">
    <source>
        <dbReference type="ARBA" id="ARBA00022664"/>
    </source>
</evidence>
<evidence type="ECO:0000256" key="14">
    <source>
        <dbReference type="ARBA" id="ARBA00022695"/>
    </source>
</evidence>
<dbReference type="Pfam" id="PF22600">
    <property type="entry name" value="MTPAP-like_central"/>
    <property type="match status" value="1"/>
</dbReference>
<evidence type="ECO:0000256" key="29">
    <source>
        <dbReference type="ARBA" id="ARBA00081892"/>
    </source>
</evidence>
<keyword evidence="21" id="KW-0464">Manganese</keyword>
<reference evidence="34" key="1">
    <citation type="submission" date="2019-06" db="EMBL/GenBank/DDBJ databases">
        <authorList>
            <consortium name="Wellcome Sanger Institute Data Sharing"/>
        </authorList>
    </citation>
    <scope>NUCLEOTIDE SEQUENCE [LARGE SCALE GENOMIC DNA]</scope>
</reference>
<dbReference type="GO" id="GO:0006397">
    <property type="term" value="P:mRNA processing"/>
    <property type="evidence" value="ECO:0007669"/>
    <property type="project" value="UniProtKB-KW"/>
</dbReference>
<reference evidence="34" key="3">
    <citation type="submission" date="2025-09" db="UniProtKB">
        <authorList>
            <consortium name="Ensembl"/>
        </authorList>
    </citation>
    <scope>IDENTIFICATION</scope>
</reference>
<evidence type="ECO:0000259" key="33">
    <source>
        <dbReference type="Pfam" id="PF22600"/>
    </source>
</evidence>
<evidence type="ECO:0000256" key="30">
    <source>
        <dbReference type="ARBA" id="ARBA00082009"/>
    </source>
</evidence>
<keyword evidence="35" id="KW-1185">Reference proteome</keyword>
<keyword evidence="22" id="KW-0539">Nucleus</keyword>
<dbReference type="GO" id="GO:1990817">
    <property type="term" value="F:poly(A) RNA polymerase activity"/>
    <property type="evidence" value="ECO:0007669"/>
    <property type="project" value="UniProtKB-EC"/>
</dbReference>
<dbReference type="Gene3D" id="1.10.1410.10">
    <property type="match status" value="1"/>
</dbReference>
<organism evidence="34 35">
    <name type="scientific">Myripristis murdjan</name>
    <name type="common">pinecone soldierfish</name>
    <dbReference type="NCBI Taxonomy" id="586833"/>
    <lineage>
        <taxon>Eukaryota</taxon>
        <taxon>Metazoa</taxon>
        <taxon>Chordata</taxon>
        <taxon>Craniata</taxon>
        <taxon>Vertebrata</taxon>
        <taxon>Euteleostomi</taxon>
        <taxon>Actinopterygii</taxon>
        <taxon>Neopterygii</taxon>
        <taxon>Teleostei</taxon>
        <taxon>Neoteleostei</taxon>
        <taxon>Acanthomorphata</taxon>
        <taxon>Holocentriformes</taxon>
        <taxon>Holocentridae</taxon>
        <taxon>Myripristis</taxon>
    </lineage>
</organism>
<dbReference type="GO" id="GO:0005524">
    <property type="term" value="F:ATP binding"/>
    <property type="evidence" value="ECO:0007669"/>
    <property type="project" value="UniProtKB-KW"/>
</dbReference>
<evidence type="ECO:0000256" key="21">
    <source>
        <dbReference type="ARBA" id="ARBA00023211"/>
    </source>
</evidence>
<proteinExistence type="inferred from homology"/>
<comment type="cofactor">
    <cofactor evidence="1">
        <name>Mn(2+)</name>
        <dbReference type="ChEBI" id="CHEBI:29035"/>
    </cofactor>
</comment>
<dbReference type="Pfam" id="PF03828">
    <property type="entry name" value="PAP_assoc"/>
    <property type="match status" value="1"/>
</dbReference>
<feature type="domain" description="Poly(A) RNA polymerase mitochondrial-like central palm" evidence="33">
    <location>
        <begin position="2"/>
        <end position="128"/>
    </location>
</feature>
<protein>
    <recommendedName>
        <fullName evidence="25">Terminal nucleotidyltransferase 4B</fullName>
        <ecNumber evidence="6">2.7.7.19</ecNumber>
    </recommendedName>
    <alternativeName>
        <fullName evidence="27">Non-canonical poly(A) RNA polymerase PAPD5</fullName>
    </alternativeName>
    <alternativeName>
        <fullName evidence="26">PAP-associated domain-containing protein 5</fullName>
    </alternativeName>
    <alternativeName>
        <fullName evidence="30">Terminal guanylyltransferase</fullName>
    </alternativeName>
    <alternativeName>
        <fullName evidence="29">Terminal uridylyltransferase 3</fullName>
    </alternativeName>
    <alternativeName>
        <fullName evidence="28">Topoisomerase-related function protein 4-2</fullName>
    </alternativeName>
</protein>
<evidence type="ECO:0000256" key="11">
    <source>
        <dbReference type="ARBA" id="ARBA00022618"/>
    </source>
</evidence>
<keyword evidence="9" id="KW-0698">rRNA processing</keyword>
<dbReference type="PANTHER" id="PTHR23092">
    <property type="entry name" value="POLY(A) RNA POLYMERASE"/>
    <property type="match status" value="1"/>
</dbReference>
<evidence type="ECO:0000256" key="17">
    <source>
        <dbReference type="ARBA" id="ARBA00022776"/>
    </source>
</evidence>
<dbReference type="GO" id="GO:0006364">
    <property type="term" value="P:rRNA processing"/>
    <property type="evidence" value="ECO:0007669"/>
    <property type="project" value="UniProtKB-KW"/>
</dbReference>
<evidence type="ECO:0000256" key="25">
    <source>
        <dbReference type="ARBA" id="ARBA00067210"/>
    </source>
</evidence>
<dbReference type="Proteomes" id="UP000472263">
    <property type="component" value="Chromosome 3"/>
</dbReference>
<evidence type="ECO:0000256" key="1">
    <source>
        <dbReference type="ARBA" id="ARBA00001936"/>
    </source>
</evidence>
<keyword evidence="23" id="KW-0131">Cell cycle</keyword>
<dbReference type="InterPro" id="IPR054708">
    <property type="entry name" value="MTPAP-like_central"/>
</dbReference>
<dbReference type="FunFam" id="1.10.1410.10:FF:000015">
    <property type="entry name" value="Terminal nucleotidyltransferase 4B"/>
    <property type="match status" value="1"/>
</dbReference>
<feature type="domain" description="PAP-associated" evidence="32">
    <location>
        <begin position="186"/>
        <end position="246"/>
    </location>
</feature>
<evidence type="ECO:0000256" key="5">
    <source>
        <dbReference type="ARBA" id="ARBA00008593"/>
    </source>
</evidence>
<dbReference type="FunFam" id="3.30.460.10:FF:000006">
    <property type="entry name" value="non-canonical poly(A) RNA polymerase PAPD5"/>
    <property type="match status" value="1"/>
</dbReference>
<keyword evidence="10" id="KW-0597">Phosphoprotein</keyword>
<evidence type="ECO:0000256" key="27">
    <source>
        <dbReference type="ARBA" id="ARBA00076530"/>
    </source>
</evidence>
<evidence type="ECO:0000256" key="18">
    <source>
        <dbReference type="ARBA" id="ARBA00022840"/>
    </source>
</evidence>
<dbReference type="Ensembl" id="ENSMMDT00005046801.1">
    <property type="protein sequence ID" value="ENSMMDP00005045898.1"/>
    <property type="gene ID" value="ENSMMDG00005020799.1"/>
</dbReference>
<evidence type="ECO:0000313" key="34">
    <source>
        <dbReference type="Ensembl" id="ENSMMDP00005045898.1"/>
    </source>
</evidence>
<evidence type="ECO:0000256" key="19">
    <source>
        <dbReference type="ARBA" id="ARBA00022842"/>
    </source>
</evidence>
<feature type="region of interest" description="Disordered" evidence="31">
    <location>
        <begin position="335"/>
        <end position="444"/>
    </location>
</feature>
<keyword evidence="15" id="KW-0479">Metal-binding</keyword>
<keyword evidence="13" id="KW-0808">Transferase</keyword>
<dbReference type="GO" id="GO:0003729">
    <property type="term" value="F:mRNA binding"/>
    <property type="evidence" value="ECO:0007669"/>
    <property type="project" value="TreeGrafter"/>
</dbReference>
<feature type="compositionally biased region" description="Polar residues" evidence="31">
    <location>
        <begin position="416"/>
        <end position="434"/>
    </location>
</feature>
<gene>
    <name evidence="34" type="primary">TENT4B</name>
    <name evidence="34" type="synonym">tent4b</name>
</gene>
<evidence type="ECO:0000256" key="4">
    <source>
        <dbReference type="ARBA" id="ARBA00004604"/>
    </source>
</evidence>
<keyword evidence="8" id="KW-1017">Isopeptide bond</keyword>
<dbReference type="AlphaFoldDB" id="A0A668A3Z3"/>
<evidence type="ECO:0000256" key="9">
    <source>
        <dbReference type="ARBA" id="ARBA00022552"/>
    </source>
</evidence>
<dbReference type="GO" id="GO:0046872">
    <property type="term" value="F:metal ion binding"/>
    <property type="evidence" value="ECO:0007669"/>
    <property type="project" value="UniProtKB-KW"/>
</dbReference>
<dbReference type="GO" id="GO:0005730">
    <property type="term" value="C:nucleolus"/>
    <property type="evidence" value="ECO:0007669"/>
    <property type="project" value="UniProtKB-SubCell"/>
</dbReference>
<evidence type="ECO:0000256" key="6">
    <source>
        <dbReference type="ARBA" id="ARBA00012388"/>
    </source>
</evidence>
<keyword evidence="18" id="KW-0067">ATP-binding</keyword>
<evidence type="ECO:0000256" key="2">
    <source>
        <dbReference type="ARBA" id="ARBA00001946"/>
    </source>
</evidence>
<feature type="compositionally biased region" description="Low complexity" evidence="31">
    <location>
        <begin position="358"/>
        <end position="389"/>
    </location>
</feature>
<evidence type="ECO:0000256" key="24">
    <source>
        <dbReference type="ARBA" id="ARBA00048830"/>
    </source>
</evidence>
<dbReference type="GO" id="GO:0070568">
    <property type="term" value="F:guanylyltransferase activity"/>
    <property type="evidence" value="ECO:0007669"/>
    <property type="project" value="UniProtKB-ARBA"/>
</dbReference>
<comment type="similarity">
    <text evidence="5">Belongs to the DNA polymerase type-B-like family.</text>
</comment>
<evidence type="ECO:0000256" key="10">
    <source>
        <dbReference type="ARBA" id="ARBA00022553"/>
    </source>
</evidence>
<dbReference type="SUPFAM" id="SSF81301">
    <property type="entry name" value="Nucleotidyltransferase"/>
    <property type="match status" value="1"/>
</dbReference>
<keyword evidence="16" id="KW-0547">Nucleotide-binding</keyword>
<evidence type="ECO:0000313" key="35">
    <source>
        <dbReference type="Proteomes" id="UP000472263"/>
    </source>
</evidence>
<dbReference type="InterPro" id="IPR043519">
    <property type="entry name" value="NT_sf"/>
</dbReference>
<keyword evidence="17" id="KW-0498">Mitosis</keyword>
<dbReference type="GO" id="GO:1905870">
    <property type="term" value="P:positive regulation of 3'-UTR-mediated mRNA stabilization"/>
    <property type="evidence" value="ECO:0007669"/>
    <property type="project" value="UniProtKB-ARBA"/>
</dbReference>
<comment type="cofactor">
    <cofactor evidence="2">
        <name>Mg(2+)</name>
        <dbReference type="ChEBI" id="CHEBI:18420"/>
    </cofactor>
</comment>
<dbReference type="Gene3D" id="3.30.460.10">
    <property type="entry name" value="Beta Polymerase, domain 2"/>
    <property type="match status" value="1"/>
</dbReference>
<keyword evidence="7" id="KW-0963">Cytoplasm</keyword>
<dbReference type="GO" id="GO:0060212">
    <property type="term" value="P:negative regulation of nuclear-transcribed mRNA poly(A) tail shortening"/>
    <property type="evidence" value="ECO:0007669"/>
    <property type="project" value="UniProtKB-ARBA"/>
</dbReference>
<evidence type="ECO:0000256" key="31">
    <source>
        <dbReference type="SAM" id="MobiDB-lite"/>
    </source>
</evidence>
<dbReference type="EC" id="2.7.7.19" evidence="6"/>
<dbReference type="GO" id="GO:0031123">
    <property type="term" value="P:RNA 3'-end processing"/>
    <property type="evidence" value="ECO:0007669"/>
    <property type="project" value="TreeGrafter"/>
</dbReference>
<evidence type="ECO:0000256" key="16">
    <source>
        <dbReference type="ARBA" id="ARBA00022741"/>
    </source>
</evidence>
<evidence type="ECO:0000256" key="15">
    <source>
        <dbReference type="ARBA" id="ARBA00022723"/>
    </source>
</evidence>
<dbReference type="InterPro" id="IPR002058">
    <property type="entry name" value="PAP_assoc"/>
</dbReference>
<evidence type="ECO:0000256" key="26">
    <source>
        <dbReference type="ARBA" id="ARBA00076411"/>
    </source>
</evidence>
<sequence>MINDFYQYISPRPEEEKMRLEVVDRIKGVIYDLWPSAEVQVFGSFSTGLYLPTSDIDLVVFGKWGTLPLWTLEEALRKRNVADENSIKVLDKATVPIIKLTDSFTEVKVDISFNVKSGVKAARLIKEFKEKYPVLPYLVLVLKQFLLQRDLNEVFTGGIGSYSLFLMAVSFLQLHYREDVCSPNTNIGVLLIEFFELYGRHFNYLKTGIRIKDGGCYVAKDEVQKNMMDGYRPSMLYIEDPLQPDNDVGRSSYGAMQVKQAFDYAYVVLSHAVSPIAKFYPNNETESILGRIIRVTQEVDEYREWISKQWGSQSQNDPPLNRNDVTLLVEPQQLDECNNNVPDDDVVVLPPVPRSKTSSNSSSPSPSVHSSPSSSPLSQSSSSTASSSSDADSDGTPCKTAKQQSGRGSSTHRETSSGVTNHRTQSHSTSTPPGSNKGGKVSTALLSQPLAPTMYMTINLSHVYL</sequence>
<name>A0A668A3Z3_9TELE</name>
<evidence type="ECO:0000256" key="22">
    <source>
        <dbReference type="ARBA" id="ARBA00023242"/>
    </source>
</evidence>